<dbReference type="PANTHER" id="PTHR34597">
    <property type="entry name" value="SLR1661 PROTEIN"/>
    <property type="match status" value="1"/>
</dbReference>
<evidence type="ECO:0000256" key="7">
    <source>
        <dbReference type="ARBA" id="ARBA00023237"/>
    </source>
</evidence>
<organism evidence="12">
    <name type="scientific">Herbaspirillum huttiense subsp. nephrolepidis</name>
    <dbReference type="NCBI Taxonomy" id="3075126"/>
    <lineage>
        <taxon>Bacteria</taxon>
        <taxon>Pseudomonadati</taxon>
        <taxon>Pseudomonadota</taxon>
        <taxon>Betaproteobacteria</taxon>
        <taxon>Burkholderiales</taxon>
        <taxon>Oxalobacteraceae</taxon>
        <taxon>Herbaspirillum</taxon>
    </lineage>
</organism>
<evidence type="ECO:0000256" key="3">
    <source>
        <dbReference type="ARBA" id="ARBA00022452"/>
    </source>
</evidence>
<sequence>MKQDPPGVLRGPLRPRRLATALSFAFSLGQWGVAHELHAQTDPATQQYQREQQRERALRRQQETTPDVRLPAESAAPALPPPAQETPCYPIRRVELRGEAAAGFDWLLGDEASVDGRCLGVQGINALMTRLQNAIVARGYITTRVLAEPQDLNSGVLMLTLLPGRVRQIRFAADADPRGTQWNALPLRPGELLNLRDIEQGLENLKRVPTAEADIKLEPAQGEGALPGQSDLVISFRQAFPLRLAVSVDDSGSDATGKYQGSITLSYDNWWTLNDLFYVSVNHDLGGGHAGPRGSRGSTVHYSLPFGYWNLGFTTSSSDYHQTIAGLTQTYLYRGQSETSEIKLARMVYRDASRKTSVSAKAFLRRASNFVNDTEIEVQRRRTAGWELGLAHREFIADGALDLSLAYRRGTGAFSALPAPEDVFGEGSARFSLATLDLNLSQPFSLDAPWGRQALRYTLAARGQWNGTALAPQERFSIGGRYTVRGFDGEMTLLADHGWFVRNELAAALGSSGQEFFIGLDYGEVAGPSAQLLVGKHLAGAVAGLRGGYKSLSWEAFAGTPVSKPERLETARLTAGFSLTWSY</sequence>
<accession>A0AAE4GCK8</accession>
<feature type="domain" description="Haemolysin activator HlyB C-terminal" evidence="9">
    <location>
        <begin position="228"/>
        <end position="547"/>
    </location>
</feature>
<keyword evidence="6" id="KW-0472">Membrane</keyword>
<evidence type="ECO:0000256" key="5">
    <source>
        <dbReference type="ARBA" id="ARBA00023065"/>
    </source>
</evidence>
<dbReference type="Pfam" id="PF08479">
    <property type="entry name" value="POTRA_2"/>
    <property type="match status" value="1"/>
</dbReference>
<dbReference type="PANTHER" id="PTHR34597:SF3">
    <property type="entry name" value="OUTER MEMBRANE TRANSPORTER CDIB"/>
    <property type="match status" value="1"/>
</dbReference>
<dbReference type="GO" id="GO:0098046">
    <property type="term" value="C:type V protein secretion system complex"/>
    <property type="evidence" value="ECO:0007669"/>
    <property type="project" value="TreeGrafter"/>
</dbReference>
<dbReference type="FunFam" id="2.40.160.50:FF:000009">
    <property type="entry name" value="Putative hemolysin activator protein"/>
    <property type="match status" value="1"/>
</dbReference>
<name>A0AAE4GCK8_9BURK</name>
<evidence type="ECO:0000256" key="4">
    <source>
        <dbReference type="ARBA" id="ARBA00022692"/>
    </source>
</evidence>
<dbReference type="GO" id="GO:0046819">
    <property type="term" value="P:protein secretion by the type V secretion system"/>
    <property type="evidence" value="ECO:0007669"/>
    <property type="project" value="TreeGrafter"/>
</dbReference>
<feature type="domain" description="Polypeptide-transport-associated ShlB-type" evidence="10">
    <location>
        <begin position="90"/>
        <end position="164"/>
    </location>
</feature>
<evidence type="ECO:0000256" key="1">
    <source>
        <dbReference type="ARBA" id="ARBA00004442"/>
    </source>
</evidence>
<dbReference type="InterPro" id="IPR051544">
    <property type="entry name" value="TPS_OM_transporter"/>
</dbReference>
<dbReference type="Gene3D" id="2.40.160.50">
    <property type="entry name" value="membrane protein fhac: a member of the omp85/tpsb transporter family"/>
    <property type="match status" value="1"/>
</dbReference>
<evidence type="ECO:0000256" key="6">
    <source>
        <dbReference type="ARBA" id="ARBA00023136"/>
    </source>
</evidence>
<evidence type="ECO:0000259" key="9">
    <source>
        <dbReference type="Pfam" id="PF03865"/>
    </source>
</evidence>
<proteinExistence type="inferred from homology"/>
<evidence type="ECO:0000256" key="8">
    <source>
        <dbReference type="SAM" id="MobiDB-lite"/>
    </source>
</evidence>
<dbReference type="InterPro" id="IPR013686">
    <property type="entry name" value="Polypept-transport_assoc_ShlB"/>
</dbReference>
<evidence type="ECO:0000256" key="2">
    <source>
        <dbReference type="ARBA" id="ARBA00009055"/>
    </source>
</evidence>
<dbReference type="PIRSF" id="PIRSF029745">
    <property type="entry name" value="FhaC"/>
    <property type="match status" value="1"/>
</dbReference>
<dbReference type="GO" id="GO:0008320">
    <property type="term" value="F:protein transmembrane transporter activity"/>
    <property type="evidence" value="ECO:0007669"/>
    <property type="project" value="TreeGrafter"/>
</dbReference>
<keyword evidence="4" id="KW-0812">Transmembrane</keyword>
<reference evidence="12" key="1">
    <citation type="submission" date="2023-02" db="EMBL/GenBank/DDBJ databases">
        <title>Description of Herbaspirillum huttiense subsp. nephrolepsisexaltata and Herbaspirillum huttiense subsp. lycopersicon.</title>
        <authorList>
            <person name="Poudel M."/>
            <person name="Sharma A."/>
            <person name="Goss E."/>
            <person name="Tapia J.H."/>
            <person name="Harmon C.M."/>
            <person name="Jones J.B."/>
        </authorList>
    </citation>
    <scope>NUCLEOTIDE SEQUENCE</scope>
    <source>
        <strain evidence="12">NC40101</strain>
    </source>
</reference>
<comment type="similarity">
    <text evidence="2">Belongs to the TPS (TC 1.B.20) family.</text>
</comment>
<feature type="compositionally biased region" description="Basic and acidic residues" evidence="8">
    <location>
        <begin position="53"/>
        <end position="62"/>
    </location>
</feature>
<keyword evidence="5" id="KW-0813">Transport</keyword>
<comment type="subcellular location">
    <subcellularLocation>
        <location evidence="1">Cell outer membrane</location>
    </subcellularLocation>
</comment>
<feature type="domain" description="ShlB POTRA" evidence="11">
    <location>
        <begin position="165"/>
        <end position="219"/>
    </location>
</feature>
<feature type="region of interest" description="Disordered" evidence="8">
    <location>
        <begin position="53"/>
        <end position="86"/>
    </location>
</feature>
<dbReference type="Pfam" id="PF17287">
    <property type="entry name" value="POTRA_3"/>
    <property type="match status" value="1"/>
</dbReference>
<dbReference type="RefSeq" id="WP_310838428.1">
    <property type="nucleotide sequence ID" value="NZ_JAVLSM010000014.1"/>
</dbReference>
<dbReference type="EMBL" id="JAVRAA010000010">
    <property type="protein sequence ID" value="MDT0338928.1"/>
    <property type="molecule type" value="Genomic_DNA"/>
</dbReference>
<keyword evidence="3" id="KW-1134">Transmembrane beta strand</keyword>
<keyword evidence="7" id="KW-0998">Cell outer membrane</keyword>
<dbReference type="GO" id="GO:0006811">
    <property type="term" value="P:monoatomic ion transport"/>
    <property type="evidence" value="ECO:0007669"/>
    <property type="project" value="UniProtKB-KW"/>
</dbReference>
<evidence type="ECO:0000259" key="10">
    <source>
        <dbReference type="Pfam" id="PF08479"/>
    </source>
</evidence>
<dbReference type="AlphaFoldDB" id="A0AAE4GCK8"/>
<dbReference type="InterPro" id="IPR005565">
    <property type="entry name" value="Hemolysn_activator_HlyB_C"/>
</dbReference>
<evidence type="ECO:0000259" key="11">
    <source>
        <dbReference type="Pfam" id="PF17287"/>
    </source>
</evidence>
<comment type="caution">
    <text evidence="12">The sequence shown here is derived from an EMBL/GenBank/DDBJ whole genome shotgun (WGS) entry which is preliminary data.</text>
</comment>
<keyword evidence="5" id="KW-0406">Ion transport</keyword>
<dbReference type="Pfam" id="PF03865">
    <property type="entry name" value="ShlB"/>
    <property type="match status" value="1"/>
</dbReference>
<dbReference type="GO" id="GO:0009279">
    <property type="term" value="C:cell outer membrane"/>
    <property type="evidence" value="ECO:0007669"/>
    <property type="project" value="UniProtKB-SubCell"/>
</dbReference>
<dbReference type="Gene3D" id="3.10.20.310">
    <property type="entry name" value="membrane protein fhac"/>
    <property type="match status" value="1"/>
</dbReference>
<gene>
    <name evidence="12" type="ORF">RJN63_18985</name>
</gene>
<protein>
    <submittedName>
        <fullName evidence="12">ShlB/FhaC/HecB family hemolysin secretion/activation protein</fullName>
    </submittedName>
</protein>
<dbReference type="InterPro" id="IPR035251">
    <property type="entry name" value="ShlB_POTRA"/>
</dbReference>
<dbReference type="InterPro" id="IPR027282">
    <property type="entry name" value="TPS"/>
</dbReference>
<evidence type="ECO:0000313" key="12">
    <source>
        <dbReference type="EMBL" id="MDT0338928.1"/>
    </source>
</evidence>